<comment type="caution">
    <text evidence="2">The sequence shown here is derived from an EMBL/GenBank/DDBJ whole genome shotgun (WGS) entry which is preliminary data.</text>
</comment>
<gene>
    <name evidence="2" type="ORF">A3C93_05635</name>
</gene>
<evidence type="ECO:0000313" key="2">
    <source>
        <dbReference type="EMBL" id="OGZ10769.1"/>
    </source>
</evidence>
<protein>
    <submittedName>
        <fullName evidence="2">Uncharacterized protein</fullName>
    </submittedName>
</protein>
<evidence type="ECO:0000313" key="3">
    <source>
        <dbReference type="Proteomes" id="UP000178636"/>
    </source>
</evidence>
<name>A0A1G2DAW0_9BACT</name>
<dbReference type="Proteomes" id="UP000178636">
    <property type="component" value="Unassembled WGS sequence"/>
</dbReference>
<sequence length="68" mass="7389">MSLELLVEVGIELAIVTREFFTSSDVASGTVDAPTVLAGVVCVAHVWVVRVIEKSRVIRTEHVNLRAV</sequence>
<dbReference type="AlphaFoldDB" id="A0A1G2DAW0"/>
<dbReference type="EMBL" id="MHLO01000046">
    <property type="protein sequence ID" value="OGZ10769.1"/>
    <property type="molecule type" value="Genomic_DNA"/>
</dbReference>
<reference evidence="2 3" key="1">
    <citation type="journal article" date="2016" name="Nat. Commun.">
        <title>Thousands of microbial genomes shed light on interconnected biogeochemical processes in an aquifer system.</title>
        <authorList>
            <person name="Anantharaman K."/>
            <person name="Brown C.T."/>
            <person name="Hug L.A."/>
            <person name="Sharon I."/>
            <person name="Castelle C.J."/>
            <person name="Probst A.J."/>
            <person name="Thomas B.C."/>
            <person name="Singh A."/>
            <person name="Wilkins M.J."/>
            <person name="Karaoz U."/>
            <person name="Brodie E.L."/>
            <person name="Williams K.H."/>
            <person name="Hubbard S.S."/>
            <person name="Banfield J.F."/>
        </authorList>
    </citation>
    <scope>NUCLEOTIDE SEQUENCE [LARGE SCALE GENOMIC DNA]</scope>
</reference>
<evidence type="ECO:0000256" key="1">
    <source>
        <dbReference type="SAM" id="Phobius"/>
    </source>
</evidence>
<feature type="transmembrane region" description="Helical" evidence="1">
    <location>
        <begin position="33"/>
        <end position="52"/>
    </location>
</feature>
<keyword evidence="1" id="KW-0812">Transmembrane</keyword>
<organism evidence="2 3">
    <name type="scientific">Candidatus Lloydbacteria bacterium RIFCSPHIGHO2_02_FULL_54_17</name>
    <dbReference type="NCBI Taxonomy" id="1798664"/>
    <lineage>
        <taxon>Bacteria</taxon>
        <taxon>Candidatus Lloydiibacteriota</taxon>
    </lineage>
</organism>
<accession>A0A1G2DAW0</accession>
<proteinExistence type="predicted"/>
<keyword evidence="1" id="KW-0472">Membrane</keyword>
<keyword evidence="1" id="KW-1133">Transmembrane helix</keyword>